<feature type="transmembrane region" description="Helical" evidence="4">
    <location>
        <begin position="164"/>
        <end position="185"/>
    </location>
</feature>
<evidence type="ECO:0000256" key="2">
    <source>
        <dbReference type="ARBA" id="ARBA00023125"/>
    </source>
</evidence>
<dbReference type="Proteomes" id="UP000619761">
    <property type="component" value="Unassembled WGS sequence"/>
</dbReference>
<dbReference type="InterPro" id="IPR000792">
    <property type="entry name" value="Tscrpt_reg_LuxR_C"/>
</dbReference>
<evidence type="ECO:0000313" key="7">
    <source>
        <dbReference type="Proteomes" id="UP000619761"/>
    </source>
</evidence>
<gene>
    <name evidence="6" type="ORF">GCM10011613_33530</name>
</gene>
<keyword evidence="4" id="KW-0812">Transmembrane</keyword>
<dbReference type="RefSeq" id="WP_189420746.1">
    <property type="nucleotide sequence ID" value="NZ_BMYZ01000004.1"/>
</dbReference>
<organism evidence="6 7">
    <name type="scientific">Cellvibrio zantedeschiae</name>
    <dbReference type="NCBI Taxonomy" id="1237077"/>
    <lineage>
        <taxon>Bacteria</taxon>
        <taxon>Pseudomonadati</taxon>
        <taxon>Pseudomonadota</taxon>
        <taxon>Gammaproteobacteria</taxon>
        <taxon>Cellvibrionales</taxon>
        <taxon>Cellvibrionaceae</taxon>
        <taxon>Cellvibrio</taxon>
    </lineage>
</organism>
<dbReference type="InterPro" id="IPR016032">
    <property type="entry name" value="Sig_transdc_resp-reg_C-effctor"/>
</dbReference>
<accession>A0ABQ3B9Z3</accession>
<reference evidence="7" key="1">
    <citation type="journal article" date="2019" name="Int. J. Syst. Evol. Microbiol.">
        <title>The Global Catalogue of Microorganisms (GCM) 10K type strain sequencing project: providing services to taxonomists for standard genome sequencing and annotation.</title>
        <authorList>
            <consortium name="The Broad Institute Genomics Platform"/>
            <consortium name="The Broad Institute Genome Sequencing Center for Infectious Disease"/>
            <person name="Wu L."/>
            <person name="Ma J."/>
        </authorList>
    </citation>
    <scope>NUCLEOTIDE SEQUENCE [LARGE SCALE GENOMIC DNA]</scope>
    <source>
        <strain evidence="7">KCTC 32239</strain>
    </source>
</reference>
<evidence type="ECO:0000313" key="6">
    <source>
        <dbReference type="EMBL" id="GGY85841.1"/>
    </source>
</evidence>
<keyword evidence="2" id="KW-0238">DNA-binding</keyword>
<dbReference type="Gene3D" id="1.10.10.10">
    <property type="entry name" value="Winged helix-like DNA-binding domain superfamily/Winged helix DNA-binding domain"/>
    <property type="match status" value="1"/>
</dbReference>
<dbReference type="CDD" id="cd06170">
    <property type="entry name" value="LuxR_C_like"/>
    <property type="match status" value="1"/>
</dbReference>
<dbReference type="PANTHER" id="PTHR44688">
    <property type="entry name" value="DNA-BINDING TRANSCRIPTIONAL ACTIVATOR DEVR_DOSR"/>
    <property type="match status" value="1"/>
</dbReference>
<evidence type="ECO:0000256" key="1">
    <source>
        <dbReference type="ARBA" id="ARBA00023015"/>
    </source>
</evidence>
<keyword evidence="3" id="KW-0804">Transcription</keyword>
<feature type="transmembrane region" description="Helical" evidence="4">
    <location>
        <begin position="191"/>
        <end position="211"/>
    </location>
</feature>
<protein>
    <recommendedName>
        <fullName evidence="5">HTH luxR-type domain-containing protein</fullName>
    </recommendedName>
</protein>
<feature type="transmembrane region" description="Helical" evidence="4">
    <location>
        <begin position="37"/>
        <end position="57"/>
    </location>
</feature>
<dbReference type="PANTHER" id="PTHR44688:SF16">
    <property type="entry name" value="DNA-BINDING TRANSCRIPTIONAL ACTIVATOR DEVR_DOSR"/>
    <property type="match status" value="1"/>
</dbReference>
<name>A0ABQ3B9Z3_9GAMM</name>
<dbReference type="SMART" id="SM00421">
    <property type="entry name" value="HTH_LUXR"/>
    <property type="match status" value="1"/>
</dbReference>
<evidence type="ECO:0000256" key="3">
    <source>
        <dbReference type="ARBA" id="ARBA00023163"/>
    </source>
</evidence>
<dbReference type="Pfam" id="PF00196">
    <property type="entry name" value="GerE"/>
    <property type="match status" value="1"/>
</dbReference>
<evidence type="ECO:0000256" key="4">
    <source>
        <dbReference type="SAM" id="Phobius"/>
    </source>
</evidence>
<feature type="transmembrane region" description="Helical" evidence="4">
    <location>
        <begin position="103"/>
        <end position="120"/>
    </location>
</feature>
<feature type="transmembrane region" description="Helical" evidence="4">
    <location>
        <begin position="126"/>
        <end position="144"/>
    </location>
</feature>
<dbReference type="PRINTS" id="PR00038">
    <property type="entry name" value="HTHLUXR"/>
</dbReference>
<keyword evidence="4" id="KW-1133">Transmembrane helix</keyword>
<feature type="domain" description="HTH luxR-type" evidence="5">
    <location>
        <begin position="223"/>
        <end position="288"/>
    </location>
</feature>
<dbReference type="SUPFAM" id="SSF46894">
    <property type="entry name" value="C-terminal effector domain of the bipartite response regulators"/>
    <property type="match status" value="1"/>
</dbReference>
<dbReference type="PROSITE" id="PS50043">
    <property type="entry name" value="HTH_LUXR_2"/>
    <property type="match status" value="1"/>
</dbReference>
<dbReference type="EMBL" id="BMYZ01000004">
    <property type="protein sequence ID" value="GGY85841.1"/>
    <property type="molecule type" value="Genomic_DNA"/>
</dbReference>
<comment type="caution">
    <text evidence="6">The sequence shown here is derived from an EMBL/GenBank/DDBJ whole genome shotgun (WGS) entry which is preliminary data.</text>
</comment>
<feature type="transmembrane region" description="Helical" evidence="4">
    <location>
        <begin position="63"/>
        <end position="83"/>
    </location>
</feature>
<dbReference type="InterPro" id="IPR036388">
    <property type="entry name" value="WH-like_DNA-bd_sf"/>
</dbReference>
<dbReference type="PROSITE" id="PS00622">
    <property type="entry name" value="HTH_LUXR_1"/>
    <property type="match status" value="1"/>
</dbReference>
<keyword evidence="4" id="KW-0472">Membrane</keyword>
<evidence type="ECO:0000259" key="5">
    <source>
        <dbReference type="PROSITE" id="PS50043"/>
    </source>
</evidence>
<proteinExistence type="predicted"/>
<keyword evidence="7" id="KW-1185">Reference proteome</keyword>
<feature type="transmembrane region" description="Helical" evidence="4">
    <location>
        <begin position="6"/>
        <end position="25"/>
    </location>
</feature>
<sequence length="290" mass="32422">MNHIYFALYVIALLGGALLLPVLYFRYKTAKAFNESFAIYVVLSLLVFLGTCTLYIAVNVSPYHFLFNVFVSAAFCNIAALVYLLPRQQYQLFNVPENRRRDYIWRALSGAVFVVALFMWLLPQAIAFIVVVLSLLALISTLIYCQRLQNRFYAQVFTSNKPKVVALVLPVLGIGLGLLEGFVFGDGVAKRGVILSLPIVYILHCASVWWLRDELFPSTTQVQALQLDQLTAKEREIVQAVLKGLSNKQIAADFGLSPSTVKNHLYAIFKKLGVTNRYALLNGLATKGQS</sequence>
<keyword evidence="1" id="KW-0805">Transcription regulation</keyword>